<evidence type="ECO:0000313" key="1">
    <source>
        <dbReference type="EMBL" id="EYC52759.1"/>
    </source>
</evidence>
<dbReference type="Proteomes" id="UP000023268">
    <property type="component" value="Unassembled WGS sequence"/>
</dbReference>
<sequence>MFCGKLSLRRQEIFIDEEAVWVLAAQCLQCGLEQTTVLLESLIEVVQFKAARSLAKRNFLSLSDNGNQDGRKSKRQFEELFLPGLIKRDRFIHVLVRGERFDQQPEVNVSTCLGKWEIFDPSGRASTSGFQGARYHSGHLMSAAEHQRNFHHVGQLNQQIQNLTSLFPARFCQALQIINVQQSEVKCRRNLSELLDFLVDGHLYPSILTDIARRAVKTERAIYSSEGA</sequence>
<gene>
    <name evidence="1" type="ORF">AZ34_02365</name>
</gene>
<reference evidence="1 2" key="1">
    <citation type="submission" date="2014-02" db="EMBL/GenBank/DDBJ databases">
        <title>Draft Genome of Hylemonella gracilis isolated from the Niagara River.</title>
        <authorList>
            <person name="Pawlowski D.R."/>
            <person name="Koudelka G.B."/>
        </authorList>
    </citation>
    <scope>NUCLEOTIDE SEQUENCE [LARGE SCALE GENOMIC DNA]</scope>
    <source>
        <strain evidence="1 2">Niagara R</strain>
    </source>
</reference>
<organism evidence="1 2">
    <name type="scientific">Hylemonella gracilis str. Niagara R</name>
    <dbReference type="NCBI Taxonomy" id="1458275"/>
    <lineage>
        <taxon>Bacteria</taxon>
        <taxon>Pseudomonadati</taxon>
        <taxon>Pseudomonadota</taxon>
        <taxon>Betaproteobacteria</taxon>
        <taxon>Burkholderiales</taxon>
        <taxon>Comamonadaceae</taxon>
        <taxon>Hylemonella</taxon>
    </lineage>
</organism>
<comment type="caution">
    <text evidence="1">The sequence shown here is derived from an EMBL/GenBank/DDBJ whole genome shotgun (WGS) entry which is preliminary data.</text>
</comment>
<dbReference type="AlphaFoldDB" id="A0A016XKY2"/>
<protein>
    <submittedName>
        <fullName evidence="1">Uncharacterized protein</fullName>
    </submittedName>
</protein>
<evidence type="ECO:0000313" key="2">
    <source>
        <dbReference type="Proteomes" id="UP000023268"/>
    </source>
</evidence>
<proteinExistence type="predicted"/>
<dbReference type="EMBL" id="JEMG01000001">
    <property type="protein sequence ID" value="EYC52759.1"/>
    <property type="molecule type" value="Genomic_DNA"/>
</dbReference>
<accession>A0A016XKY2</accession>
<name>A0A016XKY2_9BURK</name>